<accession>A0A0M4DDJ3</accession>
<name>A0A0M4DDJ3_STRPR</name>
<feature type="region of interest" description="Disordered" evidence="1">
    <location>
        <begin position="10"/>
        <end position="108"/>
    </location>
</feature>
<dbReference type="EMBL" id="CP011340">
    <property type="protein sequence ID" value="ALC20422.1"/>
    <property type="molecule type" value="Genomic_DNA"/>
</dbReference>
<organism evidence="2">
    <name type="scientific">Streptomyces pristinaespiralis</name>
    <dbReference type="NCBI Taxonomy" id="38300"/>
    <lineage>
        <taxon>Bacteria</taxon>
        <taxon>Bacillati</taxon>
        <taxon>Actinomycetota</taxon>
        <taxon>Actinomycetes</taxon>
        <taxon>Kitasatosporales</taxon>
        <taxon>Streptomycetaceae</taxon>
        <taxon>Streptomyces</taxon>
    </lineage>
</organism>
<dbReference type="Proteomes" id="UP000060513">
    <property type="component" value="Chromosome"/>
</dbReference>
<dbReference type="STRING" id="38300.SPRI_2116"/>
<reference evidence="2 3" key="1">
    <citation type="submission" date="2015-08" db="EMBL/GenBank/DDBJ databases">
        <title>Genome sequence of the pristinamycin over-producing bacterium Streptomyces pristinaespiralis HCCB10218.</title>
        <authorList>
            <person name="Tian J."/>
            <person name="Yang J."/>
            <person name="Li L."/>
            <person name="Ruan L."/>
            <person name="Wei W."/>
            <person name="Zheng G."/>
            <person name="Wei Z."/>
            <person name="Yang S."/>
            <person name="Ge M."/>
            <person name="Jiang W."/>
            <person name="Lu Y."/>
        </authorList>
    </citation>
    <scope>NUCLEOTIDE SEQUENCE [LARGE SCALE GENOMIC DNA]</scope>
    <source>
        <strain evidence="2 3">HCCB 10218</strain>
    </source>
</reference>
<gene>
    <name evidence="2" type="ORF">SPRI_2116</name>
</gene>
<evidence type="ECO:0000313" key="3">
    <source>
        <dbReference type="Proteomes" id="UP000060513"/>
    </source>
</evidence>
<dbReference type="AlphaFoldDB" id="A0A0M4DDJ3"/>
<dbReference type="KEGG" id="spri:SPRI_2116"/>
<proteinExistence type="predicted"/>
<dbReference type="RefSeq" id="WP_037773602.1">
    <property type="nucleotide sequence ID" value="NZ_JBEYAQ010000011.1"/>
</dbReference>
<feature type="compositionally biased region" description="Low complexity" evidence="1">
    <location>
        <begin position="16"/>
        <end position="29"/>
    </location>
</feature>
<feature type="compositionally biased region" description="Low complexity" evidence="1">
    <location>
        <begin position="42"/>
        <end position="64"/>
    </location>
</feature>
<evidence type="ECO:0000313" key="2">
    <source>
        <dbReference type="EMBL" id="ALC20422.1"/>
    </source>
</evidence>
<evidence type="ECO:0000256" key="1">
    <source>
        <dbReference type="SAM" id="MobiDB-lite"/>
    </source>
</evidence>
<sequence>MGVFSWFRRKPAATVEASVPEAAVGAPAEEAGETEKSEVIDGTAGTPAAAEPAEEVAPAVEATGSTDAAAETVVPPVDGGTAAEAVEIPRQQSAEEAADSEAGEGARK</sequence>
<protein>
    <submittedName>
        <fullName evidence="2">Uncharacterized protein</fullName>
    </submittedName>
</protein>
<dbReference type="PATRIC" id="fig|38300.4.peg.2238"/>